<accession>T0LAM8</accession>
<protein>
    <submittedName>
        <fullName evidence="1">Uncharacterized protein</fullName>
    </submittedName>
</protein>
<evidence type="ECO:0000313" key="1">
    <source>
        <dbReference type="EMBL" id="EQB61428.1"/>
    </source>
</evidence>
<dbReference type="HOGENOM" id="CLU_858149_0_0_1"/>
<proteinExistence type="predicted"/>
<keyword evidence="2" id="KW-1185">Reference proteome</keyword>
<dbReference type="Proteomes" id="UP000053780">
    <property type="component" value="Unassembled WGS sequence"/>
</dbReference>
<gene>
    <name evidence="1" type="ORF">NAPIS_ORF01001</name>
</gene>
<name>T0LAM8_9MICR</name>
<organism evidence="1 2">
    <name type="scientific">Vairimorpha apis BRL 01</name>
    <dbReference type="NCBI Taxonomy" id="1037528"/>
    <lineage>
        <taxon>Eukaryota</taxon>
        <taxon>Fungi</taxon>
        <taxon>Fungi incertae sedis</taxon>
        <taxon>Microsporidia</taxon>
        <taxon>Nosematidae</taxon>
        <taxon>Vairimorpha</taxon>
    </lineage>
</organism>
<dbReference type="EMBL" id="KE647140">
    <property type="protein sequence ID" value="EQB61428.1"/>
    <property type="molecule type" value="Genomic_DNA"/>
</dbReference>
<evidence type="ECO:0000313" key="2">
    <source>
        <dbReference type="Proteomes" id="UP000053780"/>
    </source>
</evidence>
<dbReference type="OrthoDB" id="2196329at2759"/>
<dbReference type="AlphaFoldDB" id="T0LAM8"/>
<sequence length="324" mass="38099">MLNSKNIITYNEKFSKTTTYFILLDNQNKLQYTIYDHKTFMDFRITISRNVIQLVKYKNKVYFLSCKNNMYYINLIIEDGGILKPQLLISNITSNFGIKFYMANKKIFIYRENELVTSSGEKLCFIGEAIYELNDCFVIYNRFSHGLQFILCNIDFDKLNEIIIPSANQNITIETSSKFLMVRTGTLIYNKELKIIKLYKKKQNEILDVTRKFDCISDSEDFKLPVPELNSVIYNPIKVGLLNNLHHINITQNLNSQFKTLNLKNENNLQDKIFNLNNKSSELNIVFNFKILEKGIKDFFSTIEQDLSSFFEHDNIKKIQMKNS</sequence>
<reference evidence="1 2" key="1">
    <citation type="journal article" date="2013" name="BMC Genomics">
        <title>Genome sequencing and comparative genomics of honey bee microsporidia, Nosema apis reveal novel insights into host-parasite interactions.</title>
        <authorList>
            <person name="Chen Yp."/>
            <person name="Pettis J.S."/>
            <person name="Zhao Y."/>
            <person name="Liu X."/>
            <person name="Tallon L.J."/>
            <person name="Sadzewicz L.D."/>
            <person name="Li R."/>
            <person name="Zheng H."/>
            <person name="Huang S."/>
            <person name="Zhang X."/>
            <person name="Hamilton M.C."/>
            <person name="Pernal S.F."/>
            <person name="Melathopoulos A.P."/>
            <person name="Yan X."/>
            <person name="Evans J.D."/>
        </authorList>
    </citation>
    <scope>NUCLEOTIDE SEQUENCE [LARGE SCALE GENOMIC DNA]</scope>
    <source>
        <strain evidence="1 2">BRL 01</strain>
    </source>
</reference>
<dbReference type="VEuPathDB" id="MicrosporidiaDB:NAPIS_ORF01001"/>